<feature type="transmembrane region" description="Helical" evidence="1">
    <location>
        <begin position="258"/>
        <end position="276"/>
    </location>
</feature>
<feature type="transmembrane region" description="Helical" evidence="1">
    <location>
        <begin position="187"/>
        <end position="208"/>
    </location>
</feature>
<protein>
    <submittedName>
        <fullName evidence="2">Uncharacterized protein</fullName>
    </submittedName>
</protein>
<keyword evidence="1" id="KW-0472">Membrane</keyword>
<accession>A0AAD5UJ15</accession>
<sequence>MSLVFQTGWYTQFDCLGAPDTIIIFNDTFPTPVYQNTSWYEVIPVCGANPGEVPIGCCLSSLDLSLTVNYKSISRNYFPDYNFVQSTPTDAVSNTYCHFTTKAQDIYIKQNNQCLENYKCGTELTVYSDNTCSVVTDVLPFNALTNTSMGLVNATLYKFTQGEMTINWIAYIPPTLLIPNYSEKWEYVQLIVFVLSLLFLGLISIKQLAEVYKTRKPRQISMFLYGLLLLFKMIYTVYFDYNIFNDFNWLGISQYTLLLLDLTSLFSCIISSLILFEIFKPNYYIKLASIFGLVVLHLGLELPSYLVYLTIIVDIPALGSADLFNISTPLRSSWRIFAMLFELLPPLTLYYMIYFRTSAKKRLSPKLSSILVGQIITILLNLIINFNGASFCHTDRQVLAIGGVADSCFIVNSALVNVLYQELAWFVQSMVNPKVETTPKKVMLLDVVKKGNESGNKTATDQTVLLKK</sequence>
<evidence type="ECO:0000256" key="1">
    <source>
        <dbReference type="SAM" id="Phobius"/>
    </source>
</evidence>
<comment type="caution">
    <text evidence="2">The sequence shown here is derived from an EMBL/GenBank/DDBJ whole genome shotgun (WGS) entry which is preliminary data.</text>
</comment>
<keyword evidence="3" id="KW-1185">Reference proteome</keyword>
<evidence type="ECO:0000313" key="2">
    <source>
        <dbReference type="EMBL" id="KAJ3259453.1"/>
    </source>
</evidence>
<keyword evidence="1" id="KW-0812">Transmembrane</keyword>
<dbReference type="EMBL" id="JADGKB010000018">
    <property type="protein sequence ID" value="KAJ3259453.1"/>
    <property type="molecule type" value="Genomic_DNA"/>
</dbReference>
<evidence type="ECO:0000313" key="3">
    <source>
        <dbReference type="Proteomes" id="UP001210925"/>
    </source>
</evidence>
<gene>
    <name evidence="2" type="ORF">HK103_002356</name>
</gene>
<proteinExistence type="predicted"/>
<dbReference type="AlphaFoldDB" id="A0AAD5UJ15"/>
<feature type="transmembrane region" description="Helical" evidence="1">
    <location>
        <begin position="398"/>
        <end position="420"/>
    </location>
</feature>
<keyword evidence="1" id="KW-1133">Transmembrane helix</keyword>
<feature type="transmembrane region" description="Helical" evidence="1">
    <location>
        <begin position="220"/>
        <end position="238"/>
    </location>
</feature>
<organism evidence="2 3">
    <name type="scientific">Boothiomyces macroporosus</name>
    <dbReference type="NCBI Taxonomy" id="261099"/>
    <lineage>
        <taxon>Eukaryota</taxon>
        <taxon>Fungi</taxon>
        <taxon>Fungi incertae sedis</taxon>
        <taxon>Chytridiomycota</taxon>
        <taxon>Chytridiomycota incertae sedis</taxon>
        <taxon>Chytridiomycetes</taxon>
        <taxon>Rhizophydiales</taxon>
        <taxon>Terramycetaceae</taxon>
        <taxon>Boothiomyces</taxon>
    </lineage>
</organism>
<dbReference type="Proteomes" id="UP001210925">
    <property type="component" value="Unassembled WGS sequence"/>
</dbReference>
<name>A0AAD5UJ15_9FUNG</name>
<reference evidence="2" key="1">
    <citation type="submission" date="2020-05" db="EMBL/GenBank/DDBJ databases">
        <title>Phylogenomic resolution of chytrid fungi.</title>
        <authorList>
            <person name="Stajich J.E."/>
            <person name="Amses K."/>
            <person name="Simmons R."/>
            <person name="Seto K."/>
            <person name="Myers J."/>
            <person name="Bonds A."/>
            <person name="Quandt C.A."/>
            <person name="Barry K."/>
            <person name="Liu P."/>
            <person name="Grigoriev I."/>
            <person name="Longcore J.E."/>
            <person name="James T.Y."/>
        </authorList>
    </citation>
    <scope>NUCLEOTIDE SEQUENCE</scope>
    <source>
        <strain evidence="2">PLAUS21</strain>
    </source>
</reference>
<feature type="transmembrane region" description="Helical" evidence="1">
    <location>
        <begin position="336"/>
        <end position="355"/>
    </location>
</feature>
<feature type="transmembrane region" description="Helical" evidence="1">
    <location>
        <begin position="367"/>
        <end position="386"/>
    </location>
</feature>